<evidence type="ECO:0000256" key="3">
    <source>
        <dbReference type="ARBA" id="ARBA00022989"/>
    </source>
</evidence>
<evidence type="ECO:0000313" key="6">
    <source>
        <dbReference type="EMBL" id="QEG42389.1"/>
    </source>
</evidence>
<dbReference type="Proteomes" id="UP000325286">
    <property type="component" value="Chromosome"/>
</dbReference>
<name>A0A5B9QWV6_9BACT</name>
<evidence type="ECO:0000256" key="1">
    <source>
        <dbReference type="ARBA" id="ARBA00004141"/>
    </source>
</evidence>
<evidence type="ECO:0000313" key="7">
    <source>
        <dbReference type="Proteomes" id="UP000325286"/>
    </source>
</evidence>
<gene>
    <name evidence="6" type="primary">mntH_2</name>
    <name evidence="6" type="ORF">UC8_44240</name>
</gene>
<keyword evidence="7" id="KW-1185">Reference proteome</keyword>
<comment type="subcellular location">
    <subcellularLocation>
        <location evidence="1">Membrane</location>
        <topology evidence="1">Multi-pass membrane protein</topology>
    </subcellularLocation>
</comment>
<feature type="transmembrane region" description="Helical" evidence="5">
    <location>
        <begin position="593"/>
        <end position="617"/>
    </location>
</feature>
<feature type="transmembrane region" description="Helical" evidence="5">
    <location>
        <begin position="525"/>
        <end position="548"/>
    </location>
</feature>
<dbReference type="GO" id="GO:0046873">
    <property type="term" value="F:metal ion transmembrane transporter activity"/>
    <property type="evidence" value="ECO:0007669"/>
    <property type="project" value="InterPro"/>
</dbReference>
<evidence type="ECO:0000256" key="2">
    <source>
        <dbReference type="ARBA" id="ARBA00022692"/>
    </source>
</evidence>
<accession>A0A5B9QWV6</accession>
<evidence type="ECO:0000256" key="5">
    <source>
        <dbReference type="SAM" id="Phobius"/>
    </source>
</evidence>
<protein>
    <submittedName>
        <fullName evidence="6">Divalent metal cation transporter MntH</fullName>
    </submittedName>
</protein>
<feature type="transmembrane region" description="Helical" evidence="5">
    <location>
        <begin position="501"/>
        <end position="519"/>
    </location>
</feature>
<keyword evidence="3 5" id="KW-1133">Transmembrane helix</keyword>
<reference evidence="6 7" key="1">
    <citation type="submission" date="2019-08" db="EMBL/GenBank/DDBJ databases">
        <title>Deep-cultivation of Planctomycetes and their phenomic and genomic characterization uncovers novel biology.</title>
        <authorList>
            <person name="Wiegand S."/>
            <person name="Jogler M."/>
            <person name="Boedeker C."/>
            <person name="Pinto D."/>
            <person name="Vollmers J."/>
            <person name="Rivas-Marin E."/>
            <person name="Kohn T."/>
            <person name="Peeters S.H."/>
            <person name="Heuer A."/>
            <person name="Rast P."/>
            <person name="Oberbeckmann S."/>
            <person name="Bunk B."/>
            <person name="Jeske O."/>
            <person name="Meyerdierks A."/>
            <person name="Storesund J.E."/>
            <person name="Kallscheuer N."/>
            <person name="Luecker S."/>
            <person name="Lage O.M."/>
            <person name="Pohl T."/>
            <person name="Merkel B.J."/>
            <person name="Hornburger P."/>
            <person name="Mueller R.-W."/>
            <person name="Bruemmer F."/>
            <person name="Labrenz M."/>
            <person name="Spormann A.M."/>
            <person name="Op den Camp H."/>
            <person name="Overmann J."/>
            <person name="Amann R."/>
            <person name="Jetten M.S.M."/>
            <person name="Mascher T."/>
            <person name="Medema M.H."/>
            <person name="Devos D.P."/>
            <person name="Kaster A.-K."/>
            <person name="Ovreas L."/>
            <person name="Rohde M."/>
            <person name="Galperin M.Y."/>
            <person name="Jogler C."/>
        </authorList>
    </citation>
    <scope>NUCLEOTIDE SEQUENCE [LARGE SCALE GENOMIC DNA]</scope>
    <source>
        <strain evidence="6 7">UC8</strain>
    </source>
</reference>
<dbReference type="InterPro" id="IPR001046">
    <property type="entry name" value="NRAMP_fam"/>
</dbReference>
<feature type="transmembrane region" description="Helical" evidence="5">
    <location>
        <begin position="97"/>
        <end position="119"/>
    </location>
</feature>
<proteinExistence type="predicted"/>
<dbReference type="GO" id="GO:0016020">
    <property type="term" value="C:membrane"/>
    <property type="evidence" value="ECO:0007669"/>
    <property type="project" value="UniProtKB-SubCell"/>
</dbReference>
<feature type="transmembrane region" description="Helical" evidence="5">
    <location>
        <begin position="235"/>
        <end position="257"/>
    </location>
</feature>
<sequence>MVPDRRRFETAGSAAGSGLPWPGRSVKLWGFPLSQAIGGGAQPNKLIPNVSLPPNPNLSRMPSDDVFAKELELLETAERKGGIAKWALFTRMSGPGWLQGAITLGGGSLAGSLYLGVVMGYDLMWLQPLAMILGVIMLSAISYVTLSTGLRPFDAIKRHVSPALAWGWLIATMMANIVWCLPQFALGTAALKQNLVPAMNTPSGTWIAAIGLLVVASTVVWFYNSGNWGIKLFEMILKALVGMVVLCFFGVVIAMTYGGTLNWGEILTGFIPNPKYLFTPVPSMEVHIAATGESAEYWRTLIGGMQKDKIITAFATAVGINMTFLLPYSMLRKGWGKVHRGLAIFDLSIGLIVPFVLATGCVVIAAASQFHGNPDDVFALVEASRDSDAKPKEVGKYYNLVDARLADQLGDDFAAVAADPAKLAEQRDALPESERRMAAMLAERDNMSLAKTLDPLFSSDYAQKLFGVGVLGMALSTIIILMLINGFAFCEMIGVPPEGNMHRVGSMIPAVGVLGPFVWSQAAAALATPTSVIGGAMLPIAYVTFFLLMNSKRLLGEAMPTGAARWRWNILMGLATSVATFGSVWGLRDKQMYGFPIGYAALVLLAVLLVLGVVSFLSKNRAAEHQA</sequence>
<feature type="transmembrane region" description="Helical" evidence="5">
    <location>
        <begin position="568"/>
        <end position="587"/>
    </location>
</feature>
<feature type="transmembrane region" description="Helical" evidence="5">
    <location>
        <begin position="465"/>
        <end position="489"/>
    </location>
</feature>
<organism evidence="6 7">
    <name type="scientific">Roseimaritima ulvae</name>
    <dbReference type="NCBI Taxonomy" id="980254"/>
    <lineage>
        <taxon>Bacteria</taxon>
        <taxon>Pseudomonadati</taxon>
        <taxon>Planctomycetota</taxon>
        <taxon>Planctomycetia</taxon>
        <taxon>Pirellulales</taxon>
        <taxon>Pirellulaceae</taxon>
        <taxon>Roseimaritima</taxon>
    </lineage>
</organism>
<dbReference type="KEGG" id="rul:UC8_44240"/>
<keyword evidence="2 5" id="KW-0812">Transmembrane</keyword>
<dbReference type="AlphaFoldDB" id="A0A5B9QWV6"/>
<dbReference type="Pfam" id="PF01566">
    <property type="entry name" value="Nramp"/>
    <property type="match status" value="2"/>
</dbReference>
<feature type="transmembrane region" description="Helical" evidence="5">
    <location>
        <begin position="125"/>
        <end position="146"/>
    </location>
</feature>
<feature type="transmembrane region" description="Helical" evidence="5">
    <location>
        <begin position="166"/>
        <end position="185"/>
    </location>
</feature>
<dbReference type="EMBL" id="CP042914">
    <property type="protein sequence ID" value="QEG42389.1"/>
    <property type="molecule type" value="Genomic_DNA"/>
</dbReference>
<feature type="transmembrane region" description="Helical" evidence="5">
    <location>
        <begin position="343"/>
        <end position="367"/>
    </location>
</feature>
<evidence type="ECO:0000256" key="4">
    <source>
        <dbReference type="ARBA" id="ARBA00023136"/>
    </source>
</evidence>
<feature type="transmembrane region" description="Helical" evidence="5">
    <location>
        <begin position="310"/>
        <end position="331"/>
    </location>
</feature>
<feature type="transmembrane region" description="Helical" evidence="5">
    <location>
        <begin position="205"/>
        <end position="223"/>
    </location>
</feature>
<keyword evidence="4 5" id="KW-0472">Membrane</keyword>